<gene>
    <name evidence="1" type="ORF">KM1_125210</name>
</gene>
<name>M7W8S2_ENTHI</name>
<evidence type="ECO:0000313" key="1">
    <source>
        <dbReference type="EMBL" id="EMS14195.1"/>
    </source>
</evidence>
<organism evidence="1 2">
    <name type="scientific">Entamoeba histolytica HM-3:IMSS</name>
    <dbReference type="NCBI Taxonomy" id="885315"/>
    <lineage>
        <taxon>Eukaryota</taxon>
        <taxon>Amoebozoa</taxon>
        <taxon>Evosea</taxon>
        <taxon>Archamoebae</taxon>
        <taxon>Mastigamoebida</taxon>
        <taxon>Entamoebidae</taxon>
        <taxon>Entamoeba</taxon>
    </lineage>
</organism>
<dbReference type="EMBL" id="KB638001">
    <property type="protein sequence ID" value="EMS14195.1"/>
    <property type="molecule type" value="Genomic_DNA"/>
</dbReference>
<sequence>MNINVSIISFNN</sequence>
<proteinExistence type="predicted"/>
<evidence type="ECO:0000313" key="2">
    <source>
        <dbReference type="Proteomes" id="UP000030780"/>
    </source>
</evidence>
<accession>M7W8S2</accession>
<protein>
    <submittedName>
        <fullName evidence="1">Uncharacterized protein</fullName>
    </submittedName>
</protein>
<dbReference type="Proteomes" id="UP000030780">
    <property type="component" value="Unassembled WGS sequence"/>
</dbReference>
<reference evidence="1 2" key="1">
    <citation type="submission" date="2013-01" db="EMBL/GenBank/DDBJ databases">
        <authorList>
            <person name="Inman J."/>
            <person name="Zafar N."/>
            <person name="Lorenzi H."/>
            <person name="Caler E."/>
        </authorList>
    </citation>
    <scope>NUCLEOTIDE SEQUENCE [LARGE SCALE GENOMIC DNA]</scope>
    <source>
        <strain evidence="1 2">HM-3:IMSS</strain>
    </source>
</reference>
<dbReference type="VEuPathDB" id="AmoebaDB:KM1_125210"/>